<evidence type="ECO:0000256" key="3">
    <source>
        <dbReference type="ARBA" id="ARBA00023002"/>
    </source>
</evidence>
<keyword evidence="2" id="KW-0479">Metal-binding</keyword>
<dbReference type="GO" id="GO:0009506">
    <property type="term" value="C:plasmodesma"/>
    <property type="evidence" value="ECO:0007669"/>
    <property type="project" value="TreeGrafter"/>
</dbReference>
<dbReference type="SUPFAM" id="SSF49503">
    <property type="entry name" value="Cupredoxins"/>
    <property type="match status" value="1"/>
</dbReference>
<dbReference type="PANTHER" id="PTHR11709">
    <property type="entry name" value="MULTI-COPPER OXIDASE"/>
    <property type="match status" value="1"/>
</dbReference>
<proteinExistence type="inferred from homology"/>
<dbReference type="GO" id="GO:0005507">
    <property type="term" value="F:copper ion binding"/>
    <property type="evidence" value="ECO:0007669"/>
    <property type="project" value="InterPro"/>
</dbReference>
<feature type="chain" id="PRO_5025380200" evidence="5">
    <location>
        <begin position="22"/>
        <end position="156"/>
    </location>
</feature>
<sequence length="156" mass="17533">MSFKGLSIWCIWFGLFQLSLGIERQYKFNIQQIPRKPDCVDHVAIVINGELPGPTIQAEVGDILDIAVTNNLSKVGTSIHWHGIKQYGTPSISQCAIRPGETFHYRFKAERPGTYFYHGHYGAQRSSTFYLVIGGTKVHISKRLASPPNTSLRGER</sequence>
<keyword evidence="4" id="KW-0186">Copper</keyword>
<keyword evidence="5" id="KW-0732">Signal</keyword>
<keyword evidence="3" id="KW-0560">Oxidoreductase</keyword>
<name>A0A6A4QL23_LUPAL</name>
<comment type="caution">
    <text evidence="7">The sequence shown here is derived from an EMBL/GenBank/DDBJ whole genome shotgun (WGS) entry which is preliminary data.</text>
</comment>
<evidence type="ECO:0000256" key="2">
    <source>
        <dbReference type="ARBA" id="ARBA00022723"/>
    </source>
</evidence>
<dbReference type="AlphaFoldDB" id="A0A6A4QL23"/>
<organism evidence="7 8">
    <name type="scientific">Lupinus albus</name>
    <name type="common">White lupine</name>
    <name type="synonym">Lupinus termis</name>
    <dbReference type="NCBI Taxonomy" id="3870"/>
    <lineage>
        <taxon>Eukaryota</taxon>
        <taxon>Viridiplantae</taxon>
        <taxon>Streptophyta</taxon>
        <taxon>Embryophyta</taxon>
        <taxon>Tracheophyta</taxon>
        <taxon>Spermatophyta</taxon>
        <taxon>Magnoliopsida</taxon>
        <taxon>eudicotyledons</taxon>
        <taxon>Gunneridae</taxon>
        <taxon>Pentapetalae</taxon>
        <taxon>rosids</taxon>
        <taxon>fabids</taxon>
        <taxon>Fabales</taxon>
        <taxon>Fabaceae</taxon>
        <taxon>Papilionoideae</taxon>
        <taxon>50 kb inversion clade</taxon>
        <taxon>genistoids sensu lato</taxon>
        <taxon>core genistoids</taxon>
        <taxon>Genisteae</taxon>
        <taxon>Lupinus</taxon>
    </lineage>
</organism>
<evidence type="ECO:0000313" key="7">
    <source>
        <dbReference type="EMBL" id="KAE9614908.1"/>
    </source>
</evidence>
<dbReference type="InterPro" id="IPR045087">
    <property type="entry name" value="Cu-oxidase_fam"/>
</dbReference>
<evidence type="ECO:0000256" key="5">
    <source>
        <dbReference type="SAM" id="SignalP"/>
    </source>
</evidence>
<evidence type="ECO:0000313" key="8">
    <source>
        <dbReference type="Proteomes" id="UP000447434"/>
    </source>
</evidence>
<dbReference type="OrthoDB" id="1427488at2759"/>
<protein>
    <submittedName>
        <fullName evidence="7">Putative L-ascorbate oxidase</fullName>
    </submittedName>
</protein>
<dbReference type="PANTHER" id="PTHR11709:SF394">
    <property type="entry name" value="FI03373P-RELATED"/>
    <property type="match status" value="1"/>
</dbReference>
<dbReference type="InterPro" id="IPR011707">
    <property type="entry name" value="Cu-oxidase-like_N"/>
</dbReference>
<dbReference type="Pfam" id="PF07732">
    <property type="entry name" value="Cu-oxidase_3"/>
    <property type="match status" value="1"/>
</dbReference>
<dbReference type="InterPro" id="IPR008972">
    <property type="entry name" value="Cupredoxin"/>
</dbReference>
<reference evidence="8" key="1">
    <citation type="journal article" date="2020" name="Nat. Commun.">
        <title>Genome sequence of the cluster root forming white lupin.</title>
        <authorList>
            <person name="Hufnagel B."/>
            <person name="Marques A."/>
            <person name="Soriano A."/>
            <person name="Marques L."/>
            <person name="Divol F."/>
            <person name="Doumas P."/>
            <person name="Sallet E."/>
            <person name="Mancinotti D."/>
            <person name="Carrere S."/>
            <person name="Marande W."/>
            <person name="Arribat S."/>
            <person name="Keller J."/>
            <person name="Huneau C."/>
            <person name="Blein T."/>
            <person name="Aime D."/>
            <person name="Laguerre M."/>
            <person name="Taylor J."/>
            <person name="Schubert V."/>
            <person name="Nelson M."/>
            <person name="Geu-Flores F."/>
            <person name="Crespi M."/>
            <person name="Gallardo-Guerrero K."/>
            <person name="Delaux P.-M."/>
            <person name="Salse J."/>
            <person name="Berges H."/>
            <person name="Guyot R."/>
            <person name="Gouzy J."/>
            <person name="Peret B."/>
        </authorList>
    </citation>
    <scope>NUCLEOTIDE SEQUENCE [LARGE SCALE GENOMIC DNA]</scope>
    <source>
        <strain evidence="8">cv. Amiga</strain>
    </source>
</reference>
<dbReference type="EMBL" id="WOCE01000004">
    <property type="protein sequence ID" value="KAE9614908.1"/>
    <property type="molecule type" value="Genomic_DNA"/>
</dbReference>
<dbReference type="GO" id="GO:0016491">
    <property type="term" value="F:oxidoreductase activity"/>
    <property type="evidence" value="ECO:0007669"/>
    <property type="project" value="UniProtKB-KW"/>
</dbReference>
<accession>A0A6A4QL23</accession>
<evidence type="ECO:0000256" key="4">
    <source>
        <dbReference type="ARBA" id="ARBA00023008"/>
    </source>
</evidence>
<comment type="similarity">
    <text evidence="1">Belongs to the multicopper oxidase family.</text>
</comment>
<evidence type="ECO:0000259" key="6">
    <source>
        <dbReference type="Pfam" id="PF07732"/>
    </source>
</evidence>
<feature type="signal peptide" evidence="5">
    <location>
        <begin position="1"/>
        <end position="21"/>
    </location>
</feature>
<keyword evidence="8" id="KW-1185">Reference proteome</keyword>
<gene>
    <name evidence="7" type="ORF">Lalb_Chr04g0249661</name>
</gene>
<dbReference type="Proteomes" id="UP000447434">
    <property type="component" value="Chromosome 4"/>
</dbReference>
<dbReference type="Gene3D" id="2.60.40.420">
    <property type="entry name" value="Cupredoxins - blue copper proteins"/>
    <property type="match status" value="1"/>
</dbReference>
<feature type="domain" description="Plastocyanin-like" evidence="6">
    <location>
        <begin position="30"/>
        <end position="130"/>
    </location>
</feature>
<evidence type="ECO:0000256" key="1">
    <source>
        <dbReference type="ARBA" id="ARBA00010609"/>
    </source>
</evidence>